<dbReference type="PIRSF" id="PIRSF006728">
    <property type="entry name" value="CinA"/>
    <property type="match status" value="1"/>
</dbReference>
<dbReference type="NCBIfam" id="TIGR00199">
    <property type="entry name" value="PncC_domain"/>
    <property type="match status" value="1"/>
</dbReference>
<dbReference type="AlphaFoldDB" id="A0A9D9H8H6"/>
<dbReference type="InterPro" id="IPR036653">
    <property type="entry name" value="CinA-like_C"/>
</dbReference>
<dbReference type="Proteomes" id="UP000823619">
    <property type="component" value="Unassembled WGS sequence"/>
</dbReference>
<dbReference type="Pfam" id="PF00994">
    <property type="entry name" value="MoCF_biosynth"/>
    <property type="match status" value="1"/>
</dbReference>
<evidence type="ECO:0000256" key="1">
    <source>
        <dbReference type="HAMAP-Rule" id="MF_00226"/>
    </source>
</evidence>
<sequence length="424" mass="45547">MTQASICTIGDEILIGQIVDTNSSKISAALNSIGIRVTRMLSIGDDREAILQNLRNELRQNEIVIVTGGLGPTKDDITKAALAELSGSTGYIENAVQLEIIRKILQARGLDMLDINRQQALVPDSCEVIPNRLGTAPIMVFRFSAELFGHMCTLYSLPGVPFEAIGALNDVLADIRSHFQTEEIYHRTIMTYGMAESALAKKIEAWETSLPPEMHLAYLPDPVMGVRLRLSIYGGTHEADEAKVERQLAGLRKLLGDIIYSEQDDTLQNTVGRLLKKGGKTLSAAESCTGGMISSLMTSVPGASEYYLGSVTSYAVSVKENVLGVPAGIIEKYGVVSSECVAAMAEGVRCLTGSDYAVATSGIAGPGDGADGNPAGLVWIGASSKSCTLTCSRLFKNDRIRNMERFAASALDFLRKMIESDLNN</sequence>
<comment type="caution">
    <text evidence="3">The sequence shown here is derived from an EMBL/GenBank/DDBJ whole genome shotgun (WGS) entry which is preliminary data.</text>
</comment>
<dbReference type="InterPro" id="IPR041424">
    <property type="entry name" value="CinA_KH"/>
</dbReference>
<dbReference type="HAMAP" id="MF_00226_B">
    <property type="entry name" value="CinA_B"/>
    <property type="match status" value="1"/>
</dbReference>
<dbReference type="PANTHER" id="PTHR13939">
    <property type="entry name" value="NICOTINAMIDE-NUCLEOTIDE AMIDOHYDROLASE PNCC"/>
    <property type="match status" value="1"/>
</dbReference>
<accession>A0A9D9H8H6</accession>
<dbReference type="EMBL" id="JADIMO010000044">
    <property type="protein sequence ID" value="MBO8444855.1"/>
    <property type="molecule type" value="Genomic_DNA"/>
</dbReference>
<gene>
    <name evidence="3" type="ORF">IAC23_04055</name>
</gene>
<dbReference type="NCBIfam" id="TIGR00200">
    <property type="entry name" value="cinA_nterm"/>
    <property type="match status" value="1"/>
</dbReference>
<feature type="domain" description="MoaB/Mog" evidence="2">
    <location>
        <begin position="5"/>
        <end position="178"/>
    </location>
</feature>
<organism evidence="3 4">
    <name type="scientific">Candidatus Cryptobacteroides merdavium</name>
    <dbReference type="NCBI Taxonomy" id="2840769"/>
    <lineage>
        <taxon>Bacteria</taxon>
        <taxon>Pseudomonadati</taxon>
        <taxon>Bacteroidota</taxon>
        <taxon>Bacteroidia</taxon>
        <taxon>Bacteroidales</taxon>
        <taxon>Candidatus Cryptobacteroides</taxon>
    </lineage>
</organism>
<dbReference type="InterPro" id="IPR008135">
    <property type="entry name" value="Competence-induced_CinA"/>
</dbReference>
<dbReference type="InterPro" id="IPR008136">
    <property type="entry name" value="CinA_C"/>
</dbReference>
<dbReference type="PANTHER" id="PTHR13939:SF0">
    <property type="entry name" value="NMN AMIDOHYDROLASE-LIKE PROTEIN YFAY"/>
    <property type="match status" value="1"/>
</dbReference>
<dbReference type="Gene3D" id="3.90.950.20">
    <property type="entry name" value="CinA-like"/>
    <property type="match status" value="1"/>
</dbReference>
<dbReference type="Pfam" id="PF18146">
    <property type="entry name" value="CinA_KH"/>
    <property type="match status" value="1"/>
</dbReference>
<evidence type="ECO:0000259" key="2">
    <source>
        <dbReference type="SMART" id="SM00852"/>
    </source>
</evidence>
<comment type="similarity">
    <text evidence="1">Belongs to the CinA family.</text>
</comment>
<evidence type="ECO:0000313" key="3">
    <source>
        <dbReference type="EMBL" id="MBO8444855.1"/>
    </source>
</evidence>
<dbReference type="Gene3D" id="3.40.980.10">
    <property type="entry name" value="MoaB/Mog-like domain"/>
    <property type="match status" value="1"/>
</dbReference>
<dbReference type="SUPFAM" id="SSF142433">
    <property type="entry name" value="CinA-like"/>
    <property type="match status" value="1"/>
</dbReference>
<protein>
    <recommendedName>
        <fullName evidence="1">CinA-like protein</fullName>
    </recommendedName>
</protein>
<reference evidence="3" key="2">
    <citation type="journal article" date="2021" name="PeerJ">
        <title>Extensive microbial diversity within the chicken gut microbiome revealed by metagenomics and culture.</title>
        <authorList>
            <person name="Gilroy R."/>
            <person name="Ravi A."/>
            <person name="Getino M."/>
            <person name="Pursley I."/>
            <person name="Horton D.L."/>
            <person name="Alikhan N.F."/>
            <person name="Baker D."/>
            <person name="Gharbi K."/>
            <person name="Hall N."/>
            <person name="Watson M."/>
            <person name="Adriaenssens E.M."/>
            <person name="Foster-Nyarko E."/>
            <person name="Jarju S."/>
            <person name="Secka A."/>
            <person name="Antonio M."/>
            <person name="Oren A."/>
            <person name="Chaudhuri R.R."/>
            <person name="La Ragione R."/>
            <person name="Hildebrand F."/>
            <person name="Pallen M.J."/>
        </authorList>
    </citation>
    <scope>NUCLEOTIDE SEQUENCE</scope>
    <source>
        <strain evidence="3">D5-748</strain>
    </source>
</reference>
<dbReference type="InterPro" id="IPR050101">
    <property type="entry name" value="CinA"/>
</dbReference>
<dbReference type="CDD" id="cd00885">
    <property type="entry name" value="cinA"/>
    <property type="match status" value="1"/>
</dbReference>
<proteinExistence type="inferred from homology"/>
<evidence type="ECO:0000313" key="4">
    <source>
        <dbReference type="Proteomes" id="UP000823619"/>
    </source>
</evidence>
<dbReference type="InterPro" id="IPR001453">
    <property type="entry name" value="MoaB/Mog_dom"/>
</dbReference>
<dbReference type="SMART" id="SM00852">
    <property type="entry name" value="MoCF_biosynth"/>
    <property type="match status" value="1"/>
</dbReference>
<dbReference type="InterPro" id="IPR036425">
    <property type="entry name" value="MoaB/Mog-like_dom_sf"/>
</dbReference>
<dbReference type="Pfam" id="PF02464">
    <property type="entry name" value="CinA"/>
    <property type="match status" value="1"/>
</dbReference>
<name>A0A9D9H8H6_9BACT</name>
<dbReference type="SUPFAM" id="SSF53218">
    <property type="entry name" value="Molybdenum cofactor biosynthesis proteins"/>
    <property type="match status" value="1"/>
</dbReference>
<reference evidence="3" key="1">
    <citation type="submission" date="2020-10" db="EMBL/GenBank/DDBJ databases">
        <authorList>
            <person name="Gilroy R."/>
        </authorList>
    </citation>
    <scope>NUCLEOTIDE SEQUENCE</scope>
    <source>
        <strain evidence="3">D5-748</strain>
    </source>
</reference>